<feature type="region of interest" description="Disordered" evidence="1">
    <location>
        <begin position="1"/>
        <end position="26"/>
    </location>
</feature>
<dbReference type="EMBL" id="JAKKPZ010000002">
    <property type="protein sequence ID" value="KAI1725651.1"/>
    <property type="molecule type" value="Genomic_DNA"/>
</dbReference>
<feature type="region of interest" description="Disordered" evidence="1">
    <location>
        <begin position="709"/>
        <end position="755"/>
    </location>
</feature>
<feature type="compositionally biased region" description="Polar residues" evidence="1">
    <location>
        <begin position="343"/>
        <end position="353"/>
    </location>
</feature>
<dbReference type="Proteomes" id="UP001201812">
    <property type="component" value="Unassembled WGS sequence"/>
</dbReference>
<feature type="region of interest" description="Disordered" evidence="1">
    <location>
        <begin position="989"/>
        <end position="1013"/>
    </location>
</feature>
<gene>
    <name evidence="2" type="ORF">DdX_02324</name>
</gene>
<evidence type="ECO:0000256" key="1">
    <source>
        <dbReference type="SAM" id="MobiDB-lite"/>
    </source>
</evidence>
<name>A0AAD4NFX5_9BILA</name>
<feature type="region of interest" description="Disordered" evidence="1">
    <location>
        <begin position="587"/>
        <end position="630"/>
    </location>
</feature>
<feature type="region of interest" description="Disordered" evidence="1">
    <location>
        <begin position="273"/>
        <end position="293"/>
    </location>
</feature>
<reference evidence="2" key="1">
    <citation type="submission" date="2022-01" db="EMBL/GenBank/DDBJ databases">
        <title>Genome Sequence Resource for Two Populations of Ditylenchus destructor, the Migratory Endoparasitic Phytonematode.</title>
        <authorList>
            <person name="Zhang H."/>
            <person name="Lin R."/>
            <person name="Xie B."/>
        </authorList>
    </citation>
    <scope>NUCLEOTIDE SEQUENCE</scope>
    <source>
        <strain evidence="2">BazhouSP</strain>
    </source>
</reference>
<organism evidence="2 3">
    <name type="scientific">Ditylenchus destructor</name>
    <dbReference type="NCBI Taxonomy" id="166010"/>
    <lineage>
        <taxon>Eukaryota</taxon>
        <taxon>Metazoa</taxon>
        <taxon>Ecdysozoa</taxon>
        <taxon>Nematoda</taxon>
        <taxon>Chromadorea</taxon>
        <taxon>Rhabditida</taxon>
        <taxon>Tylenchina</taxon>
        <taxon>Tylenchomorpha</taxon>
        <taxon>Sphaerularioidea</taxon>
        <taxon>Anguinidae</taxon>
        <taxon>Anguininae</taxon>
        <taxon>Ditylenchus</taxon>
    </lineage>
</organism>
<feature type="region of interest" description="Disordered" evidence="1">
    <location>
        <begin position="1402"/>
        <end position="1439"/>
    </location>
</feature>
<feature type="region of interest" description="Disordered" evidence="1">
    <location>
        <begin position="1061"/>
        <end position="1090"/>
    </location>
</feature>
<protein>
    <submittedName>
        <fullName evidence="2">Uncharacterized protein</fullName>
    </submittedName>
</protein>
<feature type="region of interest" description="Disordered" evidence="1">
    <location>
        <begin position="325"/>
        <end position="386"/>
    </location>
</feature>
<feature type="region of interest" description="Disordered" evidence="1">
    <location>
        <begin position="422"/>
        <end position="457"/>
    </location>
</feature>
<feature type="compositionally biased region" description="Basic and acidic residues" evidence="1">
    <location>
        <begin position="364"/>
        <end position="373"/>
    </location>
</feature>
<feature type="region of interest" description="Disordered" evidence="1">
    <location>
        <begin position="489"/>
        <end position="510"/>
    </location>
</feature>
<sequence>MSLEDGESLSDVRRLTAPRTAMSSTQPSFAAQISMLSGGRAGTGIPANINHTTTVRDVVSSRMRNKIGSGAHADSIIFSSFGASVNPSVNSWIKNSNITGNVNAVDGVNYIHTLMHENRVEQPAISQHSAKYVVTNLTTSSPLQQYPSPSTTPQNQQYLASTNISTTKSAGARSTTAIGIANLHHHRIGLTDAVLPPDSHFNNSLYPTAVKQIVSGTSANSVSYLGNGSAKLYQNTAYLQTRTESPGKSVVIQRGTGARTPQAVMQVQQNRISPYPPDVKTQGASPSKSGGVGIASANSTARVASPYAVVLPTHTRSEVIQNMVRESPSGTPHGGCTTPTGSQQQPNSHSSPRPSILRGSSAGRRLEKAEKESTASPAPPCTSLDSASTTTLAVNFSTHSSMEVPIEGFSGIVAATSSGAVAVSSSSGEDYNVGGRPEDSPRKRQRKQQFDNSQQDKLMMEVKADPRFEQAPADNPGLWRQQSPATIQGTANQTGSMKSSGYQSASELNSGSTVLVNKVQKRRGRPRSTNRIDLSMVSAALSPGLISSEQIAQSATIIQTPPSVQNSATNNVSAIPRSYMVDVDSMLQTNPLTKRPRKYKKRAPELDPNTGEPIKKPRKKGSGRKSKRINELLSMETMSISNSYEQKAKDDLSRLQIAASYQQYCQPNFAANYSQQVAQPNVSVSIFSQLGLDERNVISTLCKLKSHRISESHNGPKPCSSSTIPDDEIKHEPSRQSSVADVDEEEVRYSDKKEEQKEMLRDSVKLLSLQKNNPLNATRFGELRPLWRLCDRTLESSLNNNYDEISAFLDACSPNIDTKHERYLSRYANLLSKLDADSPQVKCDRVECRLFDSYDQFENTRDAIRLLPAASSYYQSSNRLLDSLRLNLRAFSAYKLGCDAAKLQTPSSNDFAKNASEHVSKMEVSSNADLIAKEHDELMQLFLHKLSTKNSRYNNAELSLLTDFSLLLDVCSVMHDMVDSVSSRCADGHVDESKASTSTSSSQIYSDSPPKVQSQHLRSHKTIVAPDALSSFLVKLPHSCKTIFSTRRKFCERLAGVHNTHRSHCRSKKQEMFSGGSDAEQNEPEDDSSARRLYESRRADFLMQTLNESNDRAQKKYKLMRKSAARVLSKLEPHRYEQCTKGTKQLTHHDVEVSFLMDLPKCKSSFKSVALYNTNVSLNIRPTKYDISKLFKGRHPYFCKRTQESLSIVVDEPPPEPIVKPKLSAVDRLREKETSYLVMDELDEVVEKSIHSAETALRKLRIKYSNKKKEPLCESSIQMEGSVSPTQGQSTMKDVNRDYFTSSKSAYDNQPAKSSYIMRKTSQEMFYKEQCRETHELAATVFGLAHFRSNLARQCLESVQEWTQSECSNNNNNTADSDHESRNGADLETDLIEDDDRSCSISLQADNNDDYQQNNSSDEDDPLGSRRSPMHSNHLKKRKWRAAKRILPNRVIKCSTISDVGGRKFGKRAAVAVGWNKIT</sequence>
<feature type="compositionally biased region" description="Low complexity" evidence="1">
    <location>
        <begin position="995"/>
        <end position="1008"/>
    </location>
</feature>
<proteinExistence type="predicted"/>
<keyword evidence="3" id="KW-1185">Reference proteome</keyword>
<feature type="compositionally biased region" description="Basic residues" evidence="1">
    <location>
        <begin position="616"/>
        <end position="627"/>
    </location>
</feature>
<accession>A0AAD4NFX5</accession>
<feature type="compositionally biased region" description="Low complexity" evidence="1">
    <location>
        <begin position="327"/>
        <end position="342"/>
    </location>
</feature>
<evidence type="ECO:0000313" key="3">
    <source>
        <dbReference type="Proteomes" id="UP001201812"/>
    </source>
</evidence>
<evidence type="ECO:0000313" key="2">
    <source>
        <dbReference type="EMBL" id="KAI1725651.1"/>
    </source>
</evidence>
<comment type="caution">
    <text evidence="2">The sequence shown here is derived from an EMBL/GenBank/DDBJ whole genome shotgun (WGS) entry which is preliminary data.</text>
</comment>